<dbReference type="GO" id="GO:0000981">
    <property type="term" value="F:DNA-binding transcription factor activity, RNA polymerase II-specific"/>
    <property type="evidence" value="ECO:0007669"/>
    <property type="project" value="TreeGrafter"/>
</dbReference>
<evidence type="ECO:0000256" key="5">
    <source>
        <dbReference type="ARBA" id="ARBA00022833"/>
    </source>
</evidence>
<dbReference type="Pfam" id="PF00096">
    <property type="entry name" value="zf-C2H2"/>
    <property type="match status" value="4"/>
</dbReference>
<proteinExistence type="predicted"/>
<dbReference type="SMART" id="SM00355">
    <property type="entry name" value="ZnF_C2H2"/>
    <property type="match status" value="4"/>
</dbReference>
<evidence type="ECO:0000256" key="8">
    <source>
        <dbReference type="SAM" id="MobiDB-lite"/>
    </source>
</evidence>
<dbReference type="FunFam" id="3.30.160.60:FF:000744">
    <property type="entry name" value="zinc finger E-box-binding homeobox 1"/>
    <property type="match status" value="1"/>
</dbReference>
<dbReference type="GeneID" id="117550356"/>
<evidence type="ECO:0000313" key="11">
    <source>
        <dbReference type="RefSeq" id="XP_034078664.1"/>
    </source>
</evidence>
<keyword evidence="3" id="KW-0677">Repeat</keyword>
<dbReference type="SUPFAM" id="SSF57667">
    <property type="entry name" value="beta-beta-alpha zinc fingers"/>
    <property type="match status" value="3"/>
</dbReference>
<evidence type="ECO:0000256" key="7">
    <source>
        <dbReference type="PROSITE-ProRule" id="PRU00042"/>
    </source>
</evidence>
<dbReference type="InParanoid" id="A0A6P8UMS5"/>
<dbReference type="GO" id="GO:0000978">
    <property type="term" value="F:RNA polymerase II cis-regulatory region sequence-specific DNA binding"/>
    <property type="evidence" value="ECO:0007669"/>
    <property type="project" value="TreeGrafter"/>
</dbReference>
<dbReference type="FunFam" id="3.30.160.60:FF:002254">
    <property type="entry name" value="Zinc finger protein 540"/>
    <property type="match status" value="1"/>
</dbReference>
<feature type="domain" description="C2H2-type" evidence="9">
    <location>
        <begin position="106"/>
        <end position="133"/>
    </location>
</feature>
<reference evidence="11" key="1">
    <citation type="submission" date="2025-08" db="UniProtKB">
        <authorList>
            <consortium name="RefSeq"/>
        </authorList>
    </citation>
    <scope>IDENTIFICATION</scope>
</reference>
<protein>
    <submittedName>
        <fullName evidence="11">Zinc finger protein 2 homolog</fullName>
    </submittedName>
</protein>
<dbReference type="AlphaFoldDB" id="A0A6P8UMS5"/>
<dbReference type="GO" id="GO:0005634">
    <property type="term" value="C:nucleus"/>
    <property type="evidence" value="ECO:0007669"/>
    <property type="project" value="UniProtKB-SubCell"/>
</dbReference>
<feature type="domain" description="C2H2-type" evidence="9">
    <location>
        <begin position="23"/>
        <end position="50"/>
    </location>
</feature>
<evidence type="ECO:0000256" key="3">
    <source>
        <dbReference type="ARBA" id="ARBA00022737"/>
    </source>
</evidence>
<accession>A0A6P8UMS5</accession>
<dbReference type="PANTHER" id="PTHR23235">
    <property type="entry name" value="KRUEPPEL-LIKE TRANSCRIPTION FACTOR"/>
    <property type="match status" value="1"/>
</dbReference>
<feature type="region of interest" description="Disordered" evidence="8">
    <location>
        <begin position="1"/>
        <end position="73"/>
    </location>
</feature>
<dbReference type="OrthoDB" id="654211at2759"/>
<keyword evidence="2" id="KW-0479">Metal-binding</keyword>
<dbReference type="RefSeq" id="XP_034078664.1">
    <property type="nucleotide sequence ID" value="XM_034222773.1"/>
</dbReference>
<dbReference type="KEGG" id="gacu:117550356"/>
<comment type="subcellular location">
    <subcellularLocation>
        <location evidence="1">Nucleus</location>
    </subcellularLocation>
</comment>
<keyword evidence="4 7" id="KW-0863">Zinc-finger</keyword>
<dbReference type="FunFam" id="3.30.160.60:FF:000736">
    <property type="entry name" value="Zinc finger protein 423"/>
    <property type="match status" value="1"/>
</dbReference>
<evidence type="ECO:0000256" key="1">
    <source>
        <dbReference type="ARBA" id="ARBA00004123"/>
    </source>
</evidence>
<dbReference type="FunFam" id="3.30.160.60:FF:003287">
    <property type="entry name" value="Zgc:113343"/>
    <property type="match status" value="1"/>
</dbReference>
<keyword evidence="6" id="KW-0539">Nucleus</keyword>
<dbReference type="Proteomes" id="UP000515161">
    <property type="component" value="Unplaced"/>
</dbReference>
<evidence type="ECO:0000256" key="2">
    <source>
        <dbReference type="ARBA" id="ARBA00022723"/>
    </source>
</evidence>
<feature type="compositionally biased region" description="Basic and acidic residues" evidence="8">
    <location>
        <begin position="36"/>
        <end position="51"/>
    </location>
</feature>
<name>A0A6P8UMS5_GYMAC</name>
<evidence type="ECO:0000313" key="10">
    <source>
        <dbReference type="Proteomes" id="UP000515161"/>
    </source>
</evidence>
<keyword evidence="10" id="KW-1185">Reference proteome</keyword>
<dbReference type="InterPro" id="IPR013087">
    <property type="entry name" value="Znf_C2H2_type"/>
</dbReference>
<dbReference type="PROSITE" id="PS00028">
    <property type="entry name" value="ZINC_FINGER_C2H2_1"/>
    <property type="match status" value="4"/>
</dbReference>
<sequence length="160" mass="18133">MERNATAGSSSQKQRRRKLRNRVSCDQCGKSFSRSDNLKNHERIHTREKPYSCESGLEENKETPGAQKIKGRTGLKSHSCDQCGKTFTRSGHLKRHLSTHTGEKPYSCDQCGKTFSRGSNLKVHEHTHTGEKPYSCDQCDKAFTRSDNLKVHQRTHSASI</sequence>
<dbReference type="PANTHER" id="PTHR23235:SF176">
    <property type="entry name" value="C2H2-TYPE DOMAIN-CONTAINING PROTEIN"/>
    <property type="match status" value="1"/>
</dbReference>
<evidence type="ECO:0000259" key="9">
    <source>
        <dbReference type="PROSITE" id="PS50157"/>
    </source>
</evidence>
<dbReference type="PROSITE" id="PS50157">
    <property type="entry name" value="ZINC_FINGER_C2H2_2"/>
    <property type="match status" value="4"/>
</dbReference>
<feature type="domain" description="C2H2-type" evidence="9">
    <location>
        <begin position="78"/>
        <end position="105"/>
    </location>
</feature>
<keyword evidence="5" id="KW-0862">Zinc</keyword>
<dbReference type="Gene3D" id="3.30.160.60">
    <property type="entry name" value="Classic Zinc Finger"/>
    <property type="match status" value="4"/>
</dbReference>
<gene>
    <name evidence="11" type="primary">LOC117550356</name>
</gene>
<dbReference type="GO" id="GO:0008270">
    <property type="term" value="F:zinc ion binding"/>
    <property type="evidence" value="ECO:0007669"/>
    <property type="project" value="UniProtKB-KW"/>
</dbReference>
<feature type="domain" description="C2H2-type" evidence="9">
    <location>
        <begin position="134"/>
        <end position="160"/>
    </location>
</feature>
<evidence type="ECO:0000256" key="6">
    <source>
        <dbReference type="ARBA" id="ARBA00023242"/>
    </source>
</evidence>
<evidence type="ECO:0000256" key="4">
    <source>
        <dbReference type="ARBA" id="ARBA00022771"/>
    </source>
</evidence>
<organism evidence="10 11">
    <name type="scientific">Gymnodraco acuticeps</name>
    <name type="common">Antarctic dragonfish</name>
    <dbReference type="NCBI Taxonomy" id="8218"/>
    <lineage>
        <taxon>Eukaryota</taxon>
        <taxon>Metazoa</taxon>
        <taxon>Chordata</taxon>
        <taxon>Craniata</taxon>
        <taxon>Vertebrata</taxon>
        <taxon>Euteleostomi</taxon>
        <taxon>Actinopterygii</taxon>
        <taxon>Neopterygii</taxon>
        <taxon>Teleostei</taxon>
        <taxon>Neoteleostei</taxon>
        <taxon>Acanthomorphata</taxon>
        <taxon>Eupercaria</taxon>
        <taxon>Perciformes</taxon>
        <taxon>Notothenioidei</taxon>
        <taxon>Bathydraconidae</taxon>
        <taxon>Gymnodraco</taxon>
    </lineage>
</organism>
<dbReference type="InterPro" id="IPR036236">
    <property type="entry name" value="Znf_C2H2_sf"/>
</dbReference>